<sequence>MIPHYDLPGRIIGFTFIGRDVNPHAGDIIYKRANIGQTNQRPKESGIAMLPAVQAGLHRPFGSTIFIFTDIVLAMWFHARWFRESYRPLPVVAVREKSNLKSLHLPTSLEDRRLIFCGPLQVTLPLARRHNGSVSEYTIPEADIATRITRRPPTDFLHLYEENARPWDAALDRLLPSLSAEEGRLLLERLEMPPTEYRQILAMSKQQDRIEALAPLRVGAKKVIIGGDTVIERPDGWFVESSEERICNYPMRIDVVRTTDFGDTQYEITVQCSDRPVTLRVNQREIHNGNLFAAVNRRLLQQQGEPLNYQQRKWARQSLFIAQELSEPETIRDAGRIGWTNDGLRFQFPNFALFHNGEIDRAPMAIELDDGPLPARDLSPPRTDPLCVEQLSDESSENGIVWGLAACVIQHLTRRHCHSQHAIGVVLDGAYAHETGASAAIALGCGSVNLAARRSLSIQDYISRQCSFHDFPVLIRLGHNSRMRMQASWLDTPNFKHAIMPLNPFAAISVASRPGFVRVCCDGHPQSLGATAPAARWIIPNYLSDLLKRRFFYAPDRNNQLLVTILDDMAEWFGREGGSPSVVRSARNLLHFDSEDIPRAFVETVVRLHDEGLIACVRAGAEGTVSGKTPVAVVVQNVSENEVGRISLRPTLINDALQRRGAPAVPLNQIRDSLDLQGSLLARQGEGQGEQWLIDQGWWDNVVESIRNARTELVVS</sequence>
<gene>
    <name evidence="1" type="ORF">Mal48_32300</name>
</gene>
<evidence type="ECO:0000313" key="1">
    <source>
        <dbReference type="EMBL" id="QDT33973.1"/>
    </source>
</evidence>
<keyword evidence="2" id="KW-1185">Reference proteome</keyword>
<organism evidence="1 2">
    <name type="scientific">Thalassoglobus polymorphus</name>
    <dbReference type="NCBI Taxonomy" id="2527994"/>
    <lineage>
        <taxon>Bacteria</taxon>
        <taxon>Pseudomonadati</taxon>
        <taxon>Planctomycetota</taxon>
        <taxon>Planctomycetia</taxon>
        <taxon>Planctomycetales</taxon>
        <taxon>Planctomycetaceae</taxon>
        <taxon>Thalassoglobus</taxon>
    </lineage>
</organism>
<dbReference type="AlphaFoldDB" id="A0A517QQT5"/>
<dbReference type="Proteomes" id="UP000315724">
    <property type="component" value="Chromosome"/>
</dbReference>
<dbReference type="KEGG" id="tpol:Mal48_32300"/>
<proteinExistence type="predicted"/>
<evidence type="ECO:0000313" key="2">
    <source>
        <dbReference type="Proteomes" id="UP000315724"/>
    </source>
</evidence>
<accession>A0A517QQT5</accession>
<reference evidence="1 2" key="1">
    <citation type="submission" date="2019-02" db="EMBL/GenBank/DDBJ databases">
        <title>Deep-cultivation of Planctomycetes and their phenomic and genomic characterization uncovers novel biology.</title>
        <authorList>
            <person name="Wiegand S."/>
            <person name="Jogler M."/>
            <person name="Boedeker C."/>
            <person name="Pinto D."/>
            <person name="Vollmers J."/>
            <person name="Rivas-Marin E."/>
            <person name="Kohn T."/>
            <person name="Peeters S.H."/>
            <person name="Heuer A."/>
            <person name="Rast P."/>
            <person name="Oberbeckmann S."/>
            <person name="Bunk B."/>
            <person name="Jeske O."/>
            <person name="Meyerdierks A."/>
            <person name="Storesund J.E."/>
            <person name="Kallscheuer N."/>
            <person name="Luecker S."/>
            <person name="Lage O.M."/>
            <person name="Pohl T."/>
            <person name="Merkel B.J."/>
            <person name="Hornburger P."/>
            <person name="Mueller R.-W."/>
            <person name="Bruemmer F."/>
            <person name="Labrenz M."/>
            <person name="Spormann A.M."/>
            <person name="Op den Camp H."/>
            <person name="Overmann J."/>
            <person name="Amann R."/>
            <person name="Jetten M.S.M."/>
            <person name="Mascher T."/>
            <person name="Medema M.H."/>
            <person name="Devos D.P."/>
            <person name="Kaster A.-K."/>
            <person name="Ovreas L."/>
            <person name="Rohde M."/>
            <person name="Galperin M.Y."/>
            <person name="Jogler C."/>
        </authorList>
    </citation>
    <scope>NUCLEOTIDE SEQUENCE [LARGE SCALE GENOMIC DNA]</scope>
    <source>
        <strain evidence="1 2">Mal48</strain>
    </source>
</reference>
<name>A0A517QQT5_9PLAN</name>
<dbReference type="EMBL" id="CP036267">
    <property type="protein sequence ID" value="QDT33973.1"/>
    <property type="molecule type" value="Genomic_DNA"/>
</dbReference>
<protein>
    <submittedName>
        <fullName evidence="1">Uncharacterized protein</fullName>
    </submittedName>
</protein>